<evidence type="ECO:0000313" key="4">
    <source>
        <dbReference type="EMBL" id="EAW31691.1"/>
    </source>
</evidence>
<dbReference type="PROSITE" id="PS51186">
    <property type="entry name" value="GNAT"/>
    <property type="match status" value="1"/>
</dbReference>
<gene>
    <name evidence="4" type="ORF">GP2143_04555</name>
</gene>
<dbReference type="InterPro" id="IPR000182">
    <property type="entry name" value="GNAT_dom"/>
</dbReference>
<name>A0YAW1_9GAMM</name>
<dbReference type="Proteomes" id="UP000004931">
    <property type="component" value="Unassembled WGS sequence"/>
</dbReference>
<dbReference type="PANTHER" id="PTHR43877">
    <property type="entry name" value="AMINOALKYLPHOSPHONATE N-ACETYLTRANSFERASE-RELATED-RELATED"/>
    <property type="match status" value="1"/>
</dbReference>
<evidence type="ECO:0000313" key="5">
    <source>
        <dbReference type="Proteomes" id="UP000004931"/>
    </source>
</evidence>
<dbReference type="STRING" id="247633.GP2143_04555"/>
<evidence type="ECO:0000256" key="1">
    <source>
        <dbReference type="ARBA" id="ARBA00022679"/>
    </source>
</evidence>
<organism evidence="4 5">
    <name type="scientific">marine gamma proteobacterium HTCC2143</name>
    <dbReference type="NCBI Taxonomy" id="247633"/>
    <lineage>
        <taxon>Bacteria</taxon>
        <taxon>Pseudomonadati</taxon>
        <taxon>Pseudomonadota</taxon>
        <taxon>Gammaproteobacteria</taxon>
        <taxon>Cellvibrionales</taxon>
        <taxon>Spongiibacteraceae</taxon>
        <taxon>BD1-7 clade</taxon>
    </lineage>
</organism>
<sequence length="164" mass="17753">MMPSQLDIIRADYFDPEHSSAIGALLNAYASGPMGGARPLSEAVQATVAGELGKLPHAATFLCYADEIAVGLINCFESFSTFKAKKLINIHDVFVANDYRGLGISRRLIAAVEALAIDRDCCKLTLEVLEGNTIAKKAYSNMGFNSYELDVVTGNALFWEKSLL</sequence>
<keyword evidence="1 4" id="KW-0808">Transferase</keyword>
<dbReference type="PANTHER" id="PTHR43877:SF2">
    <property type="entry name" value="AMINOALKYLPHOSPHONATE N-ACETYLTRANSFERASE-RELATED"/>
    <property type="match status" value="1"/>
</dbReference>
<keyword evidence="2" id="KW-0012">Acyltransferase</keyword>
<dbReference type="EMBL" id="AAVT01000002">
    <property type="protein sequence ID" value="EAW31691.1"/>
    <property type="molecule type" value="Genomic_DNA"/>
</dbReference>
<evidence type="ECO:0000259" key="3">
    <source>
        <dbReference type="PROSITE" id="PS51186"/>
    </source>
</evidence>
<dbReference type="Pfam" id="PF00583">
    <property type="entry name" value="Acetyltransf_1"/>
    <property type="match status" value="1"/>
</dbReference>
<dbReference type="InterPro" id="IPR016181">
    <property type="entry name" value="Acyl_CoA_acyltransferase"/>
</dbReference>
<dbReference type="InterPro" id="IPR050832">
    <property type="entry name" value="Bact_Acetyltransf"/>
</dbReference>
<proteinExistence type="predicted"/>
<protein>
    <submittedName>
        <fullName evidence="4">Acetyltransferase, GNAT family protein</fullName>
    </submittedName>
</protein>
<evidence type="ECO:0000256" key="2">
    <source>
        <dbReference type="ARBA" id="ARBA00023315"/>
    </source>
</evidence>
<accession>A0YAW1</accession>
<dbReference type="AlphaFoldDB" id="A0YAW1"/>
<comment type="caution">
    <text evidence="4">The sequence shown here is derived from an EMBL/GenBank/DDBJ whole genome shotgun (WGS) entry which is preliminary data.</text>
</comment>
<dbReference type="CDD" id="cd04301">
    <property type="entry name" value="NAT_SF"/>
    <property type="match status" value="1"/>
</dbReference>
<dbReference type="Gene3D" id="3.40.630.30">
    <property type="match status" value="1"/>
</dbReference>
<dbReference type="GO" id="GO:0016747">
    <property type="term" value="F:acyltransferase activity, transferring groups other than amino-acyl groups"/>
    <property type="evidence" value="ECO:0007669"/>
    <property type="project" value="InterPro"/>
</dbReference>
<dbReference type="eggNOG" id="COG0456">
    <property type="taxonomic scope" value="Bacteria"/>
</dbReference>
<dbReference type="OrthoDB" id="9799601at2"/>
<feature type="domain" description="N-acetyltransferase" evidence="3">
    <location>
        <begin position="1"/>
        <end position="164"/>
    </location>
</feature>
<dbReference type="SUPFAM" id="SSF55729">
    <property type="entry name" value="Acyl-CoA N-acyltransferases (Nat)"/>
    <property type="match status" value="1"/>
</dbReference>
<keyword evidence="5" id="KW-1185">Reference proteome</keyword>
<reference evidence="4 5" key="1">
    <citation type="journal article" date="2010" name="J. Bacteriol.">
        <title>Genome sequence of the oligotrophic marine Gammaproteobacterium HTCC2143, isolated from the Oregon Coast.</title>
        <authorList>
            <person name="Oh H.M."/>
            <person name="Kang I."/>
            <person name="Ferriera S."/>
            <person name="Giovannoni S.J."/>
            <person name="Cho J.C."/>
        </authorList>
    </citation>
    <scope>NUCLEOTIDE SEQUENCE [LARGE SCALE GENOMIC DNA]</scope>
    <source>
        <strain evidence="4 5">HTCC2143</strain>
    </source>
</reference>